<feature type="transmembrane region" description="Helical" evidence="1">
    <location>
        <begin position="21"/>
        <end position="42"/>
    </location>
</feature>
<sequence length="97" mass="10919">MRPAIHDHMLAFHRRNTHPQLPSCVLTPLICLLCFFPIHHIYTSRVTEEGRSGIDTTAEPATTYLGKFTSSLLSTYRVVTSGVKAHPTCLRLRNDSL</sequence>
<proteinExistence type="predicted"/>
<dbReference type="AlphaFoldDB" id="A0A370BKU2"/>
<gene>
    <name evidence="2" type="ORF">M747DRAFT_146187</name>
</gene>
<dbReference type="EMBL" id="KZ851954">
    <property type="protein sequence ID" value="RDH15048.1"/>
    <property type="molecule type" value="Genomic_DNA"/>
</dbReference>
<keyword evidence="1" id="KW-0472">Membrane</keyword>
<dbReference type="VEuPathDB" id="FungiDB:M747DRAFT_146187"/>
<accession>A0A370BKU2</accession>
<reference evidence="2 3" key="1">
    <citation type="submission" date="2018-07" db="EMBL/GenBank/DDBJ databases">
        <title>Section-level genome sequencing of Aspergillus section Nigri to investigate inter- and intra-species variation.</title>
        <authorList>
            <consortium name="DOE Joint Genome Institute"/>
            <person name="Vesth T.C."/>
            <person name="Nybo J.L."/>
            <person name="Theobald S."/>
            <person name="Frisvad J.C."/>
            <person name="Larsen T.O."/>
            <person name="Nielsen K.F."/>
            <person name="Hoof J.B."/>
            <person name="Brandl J."/>
            <person name="Salamov A."/>
            <person name="Riley R."/>
            <person name="Gladden J.M."/>
            <person name="Phatale P."/>
            <person name="Nielsen M.T."/>
            <person name="Lyhne E.K."/>
            <person name="Kogle M.E."/>
            <person name="Strasser K."/>
            <person name="McDonnell E."/>
            <person name="Barry K."/>
            <person name="Clum A."/>
            <person name="Chen C."/>
            <person name="Nolan M."/>
            <person name="Sandor L."/>
            <person name="Kuo A."/>
            <person name="Lipzen A."/>
            <person name="Hainaut M."/>
            <person name="Drula E."/>
            <person name="Tsang A."/>
            <person name="Magnuson J.K."/>
            <person name="Henrissat B."/>
            <person name="Wiebenga A."/>
            <person name="Simmons B.A."/>
            <person name="Makela M.R."/>
            <person name="De vries R.P."/>
            <person name="Grigoriev I.V."/>
            <person name="Mortensen U.H."/>
            <person name="Baker S.E."/>
            <person name="Andersen M.R."/>
        </authorList>
    </citation>
    <scope>NUCLEOTIDE SEQUENCE [LARGE SCALE GENOMIC DNA]</scope>
    <source>
        <strain evidence="2 3">ATCC 13496</strain>
    </source>
</reference>
<evidence type="ECO:0000313" key="3">
    <source>
        <dbReference type="Proteomes" id="UP000253845"/>
    </source>
</evidence>
<keyword evidence="1" id="KW-0812">Transmembrane</keyword>
<dbReference type="Proteomes" id="UP000253845">
    <property type="component" value="Unassembled WGS sequence"/>
</dbReference>
<organism evidence="2 3">
    <name type="scientific">Aspergillus niger ATCC 13496</name>
    <dbReference type="NCBI Taxonomy" id="1353008"/>
    <lineage>
        <taxon>Eukaryota</taxon>
        <taxon>Fungi</taxon>
        <taxon>Dikarya</taxon>
        <taxon>Ascomycota</taxon>
        <taxon>Pezizomycotina</taxon>
        <taxon>Eurotiomycetes</taxon>
        <taxon>Eurotiomycetidae</taxon>
        <taxon>Eurotiales</taxon>
        <taxon>Aspergillaceae</taxon>
        <taxon>Aspergillus</taxon>
        <taxon>Aspergillus subgen. Circumdati</taxon>
    </lineage>
</organism>
<evidence type="ECO:0000256" key="1">
    <source>
        <dbReference type="SAM" id="Phobius"/>
    </source>
</evidence>
<protein>
    <submittedName>
        <fullName evidence="2">Uncharacterized protein</fullName>
    </submittedName>
</protein>
<name>A0A370BKU2_ASPNG</name>
<keyword evidence="1" id="KW-1133">Transmembrane helix</keyword>
<evidence type="ECO:0000313" key="2">
    <source>
        <dbReference type="EMBL" id="RDH15048.1"/>
    </source>
</evidence>